<reference evidence="2" key="1">
    <citation type="journal article" date="2014" name="Int. J. Syst. Evol. Microbiol.">
        <title>Complete genome sequence of Corynebacterium casei LMG S-19264T (=DSM 44701T), isolated from a smear-ripened cheese.</title>
        <authorList>
            <consortium name="US DOE Joint Genome Institute (JGI-PGF)"/>
            <person name="Walter F."/>
            <person name="Albersmeier A."/>
            <person name="Kalinowski J."/>
            <person name="Ruckert C."/>
        </authorList>
    </citation>
    <scope>NUCLEOTIDE SEQUENCE</scope>
    <source>
        <strain evidence="2">CGMCC 4.7368</strain>
    </source>
</reference>
<dbReference type="Proteomes" id="UP000646523">
    <property type="component" value="Unassembled WGS sequence"/>
</dbReference>
<feature type="region of interest" description="Disordered" evidence="1">
    <location>
        <begin position="1"/>
        <end position="34"/>
    </location>
</feature>
<sequence length="78" mass="7870">MNAGAGSVIGNLRGDPRVQAGEGSDPAEQGRAKRCAAGRIAVETPRDTARFGTVFDGGDTQATGRTIGITLAAGLAER</sequence>
<gene>
    <name evidence="2" type="ORF">GCM10012289_34290</name>
</gene>
<accession>A0A917YZH2</accession>
<dbReference type="EMBL" id="BMNH01000009">
    <property type="protein sequence ID" value="GGO70574.1"/>
    <property type="molecule type" value="Genomic_DNA"/>
</dbReference>
<protein>
    <submittedName>
        <fullName evidence="2">Uncharacterized protein</fullName>
    </submittedName>
</protein>
<comment type="caution">
    <text evidence="2">The sequence shown here is derived from an EMBL/GenBank/DDBJ whole genome shotgun (WGS) entry which is preliminary data.</text>
</comment>
<organism evidence="2 3">
    <name type="scientific">Nonomuraea cavernae</name>
    <dbReference type="NCBI Taxonomy" id="2045107"/>
    <lineage>
        <taxon>Bacteria</taxon>
        <taxon>Bacillati</taxon>
        <taxon>Actinomycetota</taxon>
        <taxon>Actinomycetes</taxon>
        <taxon>Streptosporangiales</taxon>
        <taxon>Streptosporangiaceae</taxon>
        <taxon>Nonomuraea</taxon>
    </lineage>
</organism>
<evidence type="ECO:0000313" key="3">
    <source>
        <dbReference type="Proteomes" id="UP000646523"/>
    </source>
</evidence>
<name>A0A917YZH2_9ACTN</name>
<proteinExistence type="predicted"/>
<evidence type="ECO:0000313" key="2">
    <source>
        <dbReference type="EMBL" id="GGO70574.1"/>
    </source>
</evidence>
<evidence type="ECO:0000256" key="1">
    <source>
        <dbReference type="SAM" id="MobiDB-lite"/>
    </source>
</evidence>
<dbReference type="AlphaFoldDB" id="A0A917YZH2"/>
<reference evidence="2" key="2">
    <citation type="submission" date="2020-09" db="EMBL/GenBank/DDBJ databases">
        <authorList>
            <person name="Sun Q."/>
            <person name="Zhou Y."/>
        </authorList>
    </citation>
    <scope>NUCLEOTIDE SEQUENCE</scope>
    <source>
        <strain evidence="2">CGMCC 4.7368</strain>
    </source>
</reference>
<keyword evidence="3" id="KW-1185">Reference proteome</keyword>